<comment type="caution">
    <text evidence="2">The sequence shown here is derived from an EMBL/GenBank/DDBJ whole genome shotgun (WGS) entry which is preliminary data.</text>
</comment>
<organism evidence="2 3">
    <name type="scientific">Leucocoprinus leucothites</name>
    <dbReference type="NCBI Taxonomy" id="201217"/>
    <lineage>
        <taxon>Eukaryota</taxon>
        <taxon>Fungi</taxon>
        <taxon>Dikarya</taxon>
        <taxon>Basidiomycota</taxon>
        <taxon>Agaricomycotina</taxon>
        <taxon>Agaricomycetes</taxon>
        <taxon>Agaricomycetidae</taxon>
        <taxon>Agaricales</taxon>
        <taxon>Agaricineae</taxon>
        <taxon>Agaricaceae</taxon>
        <taxon>Leucocoprinus</taxon>
    </lineage>
</organism>
<feature type="region of interest" description="Disordered" evidence="1">
    <location>
        <begin position="1"/>
        <end position="70"/>
    </location>
</feature>
<reference evidence="2 3" key="1">
    <citation type="journal article" date="2020" name="ISME J.">
        <title>Uncovering the hidden diversity of litter-decomposition mechanisms in mushroom-forming fungi.</title>
        <authorList>
            <person name="Floudas D."/>
            <person name="Bentzer J."/>
            <person name="Ahren D."/>
            <person name="Johansson T."/>
            <person name="Persson P."/>
            <person name="Tunlid A."/>
        </authorList>
    </citation>
    <scope>NUCLEOTIDE SEQUENCE [LARGE SCALE GENOMIC DNA]</scope>
    <source>
        <strain evidence="2 3">CBS 146.42</strain>
    </source>
</reference>
<accession>A0A8H5FS89</accession>
<evidence type="ECO:0000313" key="2">
    <source>
        <dbReference type="EMBL" id="KAF5347755.1"/>
    </source>
</evidence>
<gene>
    <name evidence="2" type="ORF">D9756_010280</name>
</gene>
<dbReference type="EMBL" id="JAACJO010000023">
    <property type="protein sequence ID" value="KAF5347755.1"/>
    <property type="molecule type" value="Genomic_DNA"/>
</dbReference>
<dbReference type="Proteomes" id="UP000559027">
    <property type="component" value="Unassembled WGS sequence"/>
</dbReference>
<evidence type="ECO:0000256" key="1">
    <source>
        <dbReference type="SAM" id="MobiDB-lite"/>
    </source>
</evidence>
<dbReference type="AlphaFoldDB" id="A0A8H5FS89"/>
<evidence type="ECO:0000313" key="3">
    <source>
        <dbReference type="Proteomes" id="UP000559027"/>
    </source>
</evidence>
<feature type="region of interest" description="Disordered" evidence="1">
    <location>
        <begin position="208"/>
        <end position="230"/>
    </location>
</feature>
<keyword evidence="3" id="KW-1185">Reference proteome</keyword>
<dbReference type="OrthoDB" id="2590620at2759"/>
<proteinExistence type="predicted"/>
<sequence length="230" mass="23972">MPFLKKNNKEHITNAPMETSNYGAQGPAPITHEPIAHSGNQPLSEGYPGHGGGGGDYLPPSNAPGIGYGGTDRVGTGAAGTHGYETHGMHEPTGRTGATGTHGYETHGMHEHPTVTGTGLATGGGQLAPLPPTGTVNNQHQKRGGSGQKITGMMESAIGTLVSSDTLKNRGAQKQREADAIKLQGRELEEAERLEREAMMRRDRAVAHGAHPMNKNLGGGMNENAGNPLR</sequence>
<name>A0A8H5FS89_9AGAR</name>
<protein>
    <submittedName>
        <fullName evidence="2">Uncharacterized protein</fullName>
    </submittedName>
</protein>